<comment type="cofactor">
    <cofactor evidence="19 21">
        <name>heme c</name>
        <dbReference type="ChEBI" id="CHEBI:61717"/>
    </cofactor>
    <text evidence="19 21">Binds 2 heme C groups per subunit.</text>
</comment>
<feature type="binding site" description="covalent" evidence="21">
    <location>
        <position position="233"/>
    </location>
    <ligand>
        <name>heme c</name>
        <dbReference type="ChEBI" id="CHEBI:61717"/>
        <label>2</label>
    </ligand>
</feature>
<evidence type="ECO:0000256" key="3">
    <source>
        <dbReference type="ARBA" id="ARBA00006113"/>
    </source>
</evidence>
<comment type="function">
    <text evidence="19">C-type cytochrome. Part of the cbb3-type cytochrome c oxidase complex.</text>
</comment>
<dbReference type="PANTHER" id="PTHR33751">
    <property type="entry name" value="CBB3-TYPE CYTOCHROME C OXIDASE SUBUNIT FIXP"/>
    <property type="match status" value="1"/>
</dbReference>
<evidence type="ECO:0000256" key="19">
    <source>
        <dbReference type="PIRNR" id="PIRNR000006"/>
    </source>
</evidence>
<keyword evidence="15 19" id="KW-0560">Oxidoreductase</keyword>
<dbReference type="OrthoDB" id="9811281at2"/>
<keyword evidence="4 19" id="KW-0813">Transport</keyword>
<keyword evidence="25" id="KW-1185">Reference proteome</keyword>
<evidence type="ECO:0000313" key="24">
    <source>
        <dbReference type="EMBL" id="QGG80366.1"/>
    </source>
</evidence>
<evidence type="ECO:0000256" key="7">
    <source>
        <dbReference type="ARBA" id="ARBA00022617"/>
    </source>
</evidence>
<dbReference type="GO" id="GO:0005506">
    <property type="term" value="F:iron ion binding"/>
    <property type="evidence" value="ECO:0007669"/>
    <property type="project" value="InterPro"/>
</dbReference>
<dbReference type="SUPFAM" id="SSF46626">
    <property type="entry name" value="Cytochrome c"/>
    <property type="match status" value="2"/>
</dbReference>
<dbReference type="Pfam" id="PF14715">
    <property type="entry name" value="FixP_N"/>
    <property type="match status" value="1"/>
</dbReference>
<keyword evidence="16 19" id="KW-0408">Iron</keyword>
<dbReference type="PIRSF" id="PIRSF000006">
    <property type="entry name" value="Cbb3-Cox_fixP"/>
    <property type="match status" value="1"/>
</dbReference>
<dbReference type="InterPro" id="IPR036909">
    <property type="entry name" value="Cyt_c-like_dom_sf"/>
</dbReference>
<comment type="similarity">
    <text evidence="3 19">Belongs to the CcoP / FixP family.</text>
</comment>
<keyword evidence="14 22" id="KW-1133">Transmembrane helix</keyword>
<dbReference type="GO" id="GO:0006119">
    <property type="term" value="P:oxidative phosphorylation"/>
    <property type="evidence" value="ECO:0007669"/>
    <property type="project" value="UniProtKB-UniPathway"/>
</dbReference>
<feature type="binding site" description="axial binding residue" evidence="20">
    <location>
        <position position="148"/>
    </location>
    <ligand>
        <name>heme c</name>
        <dbReference type="ChEBI" id="CHEBI:61717"/>
        <label>1</label>
    </ligand>
    <ligandPart>
        <name>Fe</name>
        <dbReference type="ChEBI" id="CHEBI:18248"/>
    </ligandPart>
</feature>
<name>A0A5Q2QEB2_9GAMM</name>
<feature type="domain" description="Cytochrome c" evidence="23">
    <location>
        <begin position="217"/>
        <end position="301"/>
    </location>
</feature>
<feature type="binding site" description="axial binding residue" evidence="20">
    <location>
        <position position="279"/>
    </location>
    <ligand>
        <name>heme c</name>
        <dbReference type="ChEBI" id="CHEBI:61717"/>
        <label>1</label>
    </ligand>
    <ligandPart>
        <name>Fe</name>
        <dbReference type="ChEBI" id="CHEBI:18248"/>
    </ligandPart>
</feature>
<evidence type="ECO:0000256" key="13">
    <source>
        <dbReference type="ARBA" id="ARBA00022982"/>
    </source>
</evidence>
<dbReference type="Gene3D" id="1.10.760.10">
    <property type="entry name" value="Cytochrome c-like domain"/>
    <property type="match status" value="2"/>
</dbReference>
<dbReference type="NCBIfam" id="TIGR00782">
    <property type="entry name" value="ccoP"/>
    <property type="match status" value="1"/>
</dbReference>
<feature type="domain" description="Cytochrome c" evidence="23">
    <location>
        <begin position="131"/>
        <end position="210"/>
    </location>
</feature>
<evidence type="ECO:0000256" key="8">
    <source>
        <dbReference type="ARBA" id="ARBA00022660"/>
    </source>
</evidence>
<dbReference type="AlphaFoldDB" id="A0A5Q2QEB2"/>
<evidence type="ECO:0000256" key="10">
    <source>
        <dbReference type="ARBA" id="ARBA00022723"/>
    </source>
</evidence>
<dbReference type="RefSeq" id="WP_153713870.1">
    <property type="nucleotide sequence ID" value="NZ_CP045871.1"/>
</dbReference>
<dbReference type="GO" id="GO:0005886">
    <property type="term" value="C:plasma membrane"/>
    <property type="evidence" value="ECO:0007669"/>
    <property type="project" value="UniProtKB-SubCell"/>
</dbReference>
<evidence type="ECO:0000256" key="22">
    <source>
        <dbReference type="SAM" id="Phobius"/>
    </source>
</evidence>
<dbReference type="UniPathway" id="UPA00705"/>
<keyword evidence="13 19" id="KW-0249">Electron transport</keyword>
<sequence>MNADHLTPFWSMWVAAITLIVIFGCLALLLAIRKSETHKEETEADTGHEFDGIRELDNPLPKWWYYKFLILTAFGLIYLVLYPGLGNFKGVLGWSQEGQWQAEMVKAETEFAPVFAKLAEGDAISLAQNPEAMKAGSRLFRNNCAICHGQNAQGGYGFPNLTDNDWLYGGDPATLQATLNGGRGGIMPSFAKVLGDEGIENMSHYVVSLSGRQHDLNKAAQAAPAFKANCAACHGADGQGNPMLGAPNLTDNVWLYKHPNLTVRGSVELTLQNGRQGQMPVFKHLGEDKVKLLSAYVYSLSN</sequence>
<feature type="binding site" description="axial binding residue" evidence="20">
    <location>
        <position position="234"/>
    </location>
    <ligand>
        <name>heme c</name>
        <dbReference type="ChEBI" id="CHEBI:61717"/>
        <label>2</label>
    </ligand>
    <ligandPart>
        <name>Fe</name>
        <dbReference type="ChEBI" id="CHEBI:18248"/>
    </ligandPart>
</feature>
<comment type="pathway">
    <text evidence="2 19">Energy metabolism; oxidative phosphorylation.</text>
</comment>
<accession>A0A5Q2QEB2</accession>
<organism evidence="24 25">
    <name type="scientific">Litorivicinus lipolyticus</name>
    <dbReference type="NCBI Taxonomy" id="418701"/>
    <lineage>
        <taxon>Bacteria</taxon>
        <taxon>Pseudomonadati</taxon>
        <taxon>Pseudomonadota</taxon>
        <taxon>Gammaproteobacteria</taxon>
        <taxon>Oceanospirillales</taxon>
        <taxon>Litorivicinaceae</taxon>
        <taxon>Litorivicinus</taxon>
    </lineage>
</organism>
<evidence type="ECO:0000256" key="11">
    <source>
        <dbReference type="ARBA" id="ARBA00022737"/>
    </source>
</evidence>
<keyword evidence="17 19" id="KW-0406">Ion transport</keyword>
<comment type="subcellular location">
    <subcellularLocation>
        <location evidence="1 19">Cell inner membrane</location>
    </subcellularLocation>
</comment>
<keyword evidence="12 19" id="KW-0375">Hydrogen ion transport</keyword>
<dbReference type="PANTHER" id="PTHR33751:SF1">
    <property type="entry name" value="CBB3-TYPE CYTOCHROME C OXIDASE SUBUNIT FIXP"/>
    <property type="match status" value="1"/>
</dbReference>
<keyword evidence="8 19" id="KW-0679">Respiratory chain</keyword>
<protein>
    <recommendedName>
        <fullName evidence="19">Cbb3-type cytochrome c oxidase subunit</fullName>
    </recommendedName>
</protein>
<evidence type="ECO:0000256" key="6">
    <source>
        <dbReference type="ARBA" id="ARBA00022519"/>
    </source>
</evidence>
<feature type="binding site" description="axial binding residue" evidence="20">
    <location>
        <position position="187"/>
    </location>
    <ligand>
        <name>heme c</name>
        <dbReference type="ChEBI" id="CHEBI:61717"/>
        <label>2</label>
    </ligand>
    <ligandPart>
        <name>Fe</name>
        <dbReference type="ChEBI" id="CHEBI:18248"/>
    </ligandPart>
</feature>
<evidence type="ECO:0000256" key="18">
    <source>
        <dbReference type="ARBA" id="ARBA00023136"/>
    </source>
</evidence>
<proteinExistence type="inferred from homology"/>
<dbReference type="GO" id="GO:1902600">
    <property type="term" value="P:proton transmembrane transport"/>
    <property type="evidence" value="ECO:0007669"/>
    <property type="project" value="UniProtKB-KW"/>
</dbReference>
<evidence type="ECO:0000256" key="21">
    <source>
        <dbReference type="PIRSR" id="PIRSR000006-2"/>
    </source>
</evidence>
<feature type="transmembrane region" description="Helical" evidence="22">
    <location>
        <begin position="12"/>
        <end position="32"/>
    </location>
</feature>
<evidence type="ECO:0000256" key="4">
    <source>
        <dbReference type="ARBA" id="ARBA00022448"/>
    </source>
</evidence>
<evidence type="ECO:0000256" key="20">
    <source>
        <dbReference type="PIRSR" id="PIRSR000006-1"/>
    </source>
</evidence>
<evidence type="ECO:0000256" key="1">
    <source>
        <dbReference type="ARBA" id="ARBA00004533"/>
    </source>
</evidence>
<evidence type="ECO:0000256" key="12">
    <source>
        <dbReference type="ARBA" id="ARBA00022781"/>
    </source>
</evidence>
<evidence type="ECO:0000256" key="17">
    <source>
        <dbReference type="ARBA" id="ARBA00023065"/>
    </source>
</evidence>
<keyword evidence="9 22" id="KW-0812">Transmembrane</keyword>
<evidence type="ECO:0000256" key="2">
    <source>
        <dbReference type="ARBA" id="ARBA00004673"/>
    </source>
</evidence>
<gene>
    <name evidence="24" type="primary">ccoP</name>
    <name evidence="24" type="ORF">GH975_07200</name>
</gene>
<evidence type="ECO:0000256" key="14">
    <source>
        <dbReference type="ARBA" id="ARBA00022989"/>
    </source>
</evidence>
<keyword evidence="11" id="KW-0677">Repeat</keyword>
<dbReference type="InterPro" id="IPR004678">
    <property type="entry name" value="Cyt_c_oxidase_cbb3_su3"/>
</dbReference>
<dbReference type="PROSITE" id="PS51007">
    <property type="entry name" value="CYTC"/>
    <property type="match status" value="2"/>
</dbReference>
<keyword evidence="18 19" id="KW-0472">Membrane</keyword>
<evidence type="ECO:0000256" key="16">
    <source>
        <dbReference type="ARBA" id="ARBA00023004"/>
    </source>
</evidence>
<dbReference type="GO" id="GO:0016491">
    <property type="term" value="F:oxidoreductase activity"/>
    <property type="evidence" value="ECO:0007669"/>
    <property type="project" value="UniProtKB-KW"/>
</dbReference>
<reference evidence="24 25" key="1">
    <citation type="submission" date="2019-11" db="EMBL/GenBank/DDBJ databases">
        <authorList>
            <person name="Khan S.A."/>
            <person name="Jeon C.O."/>
            <person name="Chun B.H."/>
        </authorList>
    </citation>
    <scope>NUCLEOTIDE SEQUENCE [LARGE SCALE GENOMIC DNA]</scope>
    <source>
        <strain evidence="24 25">IMCC 1097</strain>
    </source>
</reference>
<evidence type="ECO:0000313" key="25">
    <source>
        <dbReference type="Proteomes" id="UP000388235"/>
    </source>
</evidence>
<keyword evidence="10 19" id="KW-0479">Metal-binding</keyword>
<keyword evidence="7 19" id="KW-0349">Heme</keyword>
<dbReference type="KEGG" id="llp:GH975_07200"/>
<evidence type="ECO:0000256" key="5">
    <source>
        <dbReference type="ARBA" id="ARBA00022475"/>
    </source>
</evidence>
<dbReference type="InterPro" id="IPR008168">
    <property type="entry name" value="Cyt_C_IC"/>
</dbReference>
<feature type="binding site" description="covalent" evidence="21">
    <location>
        <position position="230"/>
    </location>
    <ligand>
        <name>heme c</name>
        <dbReference type="ChEBI" id="CHEBI:61717"/>
        <label>2</label>
    </ligand>
</feature>
<dbReference type="InterPro" id="IPR050597">
    <property type="entry name" value="Cytochrome_c_Oxidase_Subunit"/>
</dbReference>
<evidence type="ECO:0000256" key="9">
    <source>
        <dbReference type="ARBA" id="ARBA00022692"/>
    </source>
</evidence>
<dbReference type="Gene3D" id="6.10.280.130">
    <property type="match status" value="1"/>
</dbReference>
<feature type="transmembrane region" description="Helical" evidence="22">
    <location>
        <begin position="64"/>
        <end position="85"/>
    </location>
</feature>
<dbReference type="EMBL" id="CP045871">
    <property type="protein sequence ID" value="QGG80366.1"/>
    <property type="molecule type" value="Genomic_DNA"/>
</dbReference>
<evidence type="ECO:0000259" key="23">
    <source>
        <dbReference type="PROSITE" id="PS51007"/>
    </source>
</evidence>
<dbReference type="GO" id="GO:0020037">
    <property type="term" value="F:heme binding"/>
    <property type="evidence" value="ECO:0007669"/>
    <property type="project" value="InterPro"/>
</dbReference>
<dbReference type="Pfam" id="PF13442">
    <property type="entry name" value="Cytochrome_CBB3"/>
    <property type="match status" value="2"/>
</dbReference>
<comment type="subunit">
    <text evidence="19">Component of the cbb3-type cytochrome c oxidase.</text>
</comment>
<dbReference type="InterPro" id="IPR038414">
    <property type="entry name" value="CcoP_N_sf"/>
</dbReference>
<keyword evidence="5 19" id="KW-1003">Cell membrane</keyword>
<dbReference type="InterPro" id="IPR032858">
    <property type="entry name" value="CcoP_N"/>
</dbReference>
<keyword evidence="6 19" id="KW-0997">Cell inner membrane</keyword>
<dbReference type="GO" id="GO:0009055">
    <property type="term" value="F:electron transfer activity"/>
    <property type="evidence" value="ECO:0007669"/>
    <property type="project" value="InterPro"/>
</dbReference>
<dbReference type="Proteomes" id="UP000388235">
    <property type="component" value="Chromosome"/>
</dbReference>
<dbReference type="PRINTS" id="PR00605">
    <property type="entry name" value="CYTCHROMECIC"/>
</dbReference>
<feature type="binding site" description="covalent" evidence="21">
    <location>
        <position position="144"/>
    </location>
    <ligand>
        <name>heme c</name>
        <dbReference type="ChEBI" id="CHEBI:61717"/>
        <label>1</label>
    </ligand>
</feature>
<dbReference type="InterPro" id="IPR009056">
    <property type="entry name" value="Cyt_c-like_dom"/>
</dbReference>
<feature type="binding site" description="covalent" evidence="21">
    <location>
        <position position="147"/>
    </location>
    <ligand>
        <name>heme c</name>
        <dbReference type="ChEBI" id="CHEBI:61717"/>
        <label>1</label>
    </ligand>
</feature>
<evidence type="ECO:0000256" key="15">
    <source>
        <dbReference type="ARBA" id="ARBA00023002"/>
    </source>
</evidence>